<keyword evidence="2" id="KW-1185">Reference proteome</keyword>
<organism evidence="1 2">
    <name type="scientific">Scleroderma citrinum Foug A</name>
    <dbReference type="NCBI Taxonomy" id="1036808"/>
    <lineage>
        <taxon>Eukaryota</taxon>
        <taxon>Fungi</taxon>
        <taxon>Dikarya</taxon>
        <taxon>Basidiomycota</taxon>
        <taxon>Agaricomycotina</taxon>
        <taxon>Agaricomycetes</taxon>
        <taxon>Agaricomycetidae</taxon>
        <taxon>Boletales</taxon>
        <taxon>Sclerodermatineae</taxon>
        <taxon>Sclerodermataceae</taxon>
        <taxon>Scleroderma</taxon>
    </lineage>
</organism>
<reference evidence="1 2" key="1">
    <citation type="submission" date="2014-04" db="EMBL/GenBank/DDBJ databases">
        <authorList>
            <consortium name="DOE Joint Genome Institute"/>
            <person name="Kuo A."/>
            <person name="Kohler A."/>
            <person name="Nagy L.G."/>
            <person name="Floudas D."/>
            <person name="Copeland A."/>
            <person name="Barry K.W."/>
            <person name="Cichocki N."/>
            <person name="Veneault-Fourrey C."/>
            <person name="LaButti K."/>
            <person name="Lindquist E.A."/>
            <person name="Lipzen A."/>
            <person name="Lundell T."/>
            <person name="Morin E."/>
            <person name="Murat C."/>
            <person name="Sun H."/>
            <person name="Tunlid A."/>
            <person name="Henrissat B."/>
            <person name="Grigoriev I.V."/>
            <person name="Hibbett D.S."/>
            <person name="Martin F."/>
            <person name="Nordberg H.P."/>
            <person name="Cantor M.N."/>
            <person name="Hua S.X."/>
        </authorList>
    </citation>
    <scope>NUCLEOTIDE SEQUENCE [LARGE SCALE GENOMIC DNA]</scope>
    <source>
        <strain evidence="1 2">Foug A</strain>
    </source>
</reference>
<protein>
    <submittedName>
        <fullName evidence="1">Uncharacterized protein</fullName>
    </submittedName>
</protein>
<dbReference type="AlphaFoldDB" id="A0A0C2ZLX1"/>
<dbReference type="EMBL" id="KN822176">
    <property type="protein sequence ID" value="KIM53602.1"/>
    <property type="molecule type" value="Genomic_DNA"/>
</dbReference>
<evidence type="ECO:0000313" key="1">
    <source>
        <dbReference type="EMBL" id="KIM53602.1"/>
    </source>
</evidence>
<dbReference type="OrthoDB" id="2689470at2759"/>
<accession>A0A0C2ZLX1</accession>
<dbReference type="Proteomes" id="UP000053989">
    <property type="component" value="Unassembled WGS sequence"/>
</dbReference>
<reference evidence="2" key="2">
    <citation type="submission" date="2015-01" db="EMBL/GenBank/DDBJ databases">
        <title>Evolutionary Origins and Diversification of the Mycorrhizal Mutualists.</title>
        <authorList>
            <consortium name="DOE Joint Genome Institute"/>
            <consortium name="Mycorrhizal Genomics Consortium"/>
            <person name="Kohler A."/>
            <person name="Kuo A."/>
            <person name="Nagy L.G."/>
            <person name="Floudas D."/>
            <person name="Copeland A."/>
            <person name="Barry K.W."/>
            <person name="Cichocki N."/>
            <person name="Veneault-Fourrey C."/>
            <person name="LaButti K."/>
            <person name="Lindquist E.A."/>
            <person name="Lipzen A."/>
            <person name="Lundell T."/>
            <person name="Morin E."/>
            <person name="Murat C."/>
            <person name="Riley R."/>
            <person name="Ohm R."/>
            <person name="Sun H."/>
            <person name="Tunlid A."/>
            <person name="Henrissat B."/>
            <person name="Grigoriev I.V."/>
            <person name="Hibbett D.S."/>
            <person name="Martin F."/>
        </authorList>
    </citation>
    <scope>NUCLEOTIDE SEQUENCE [LARGE SCALE GENOMIC DNA]</scope>
    <source>
        <strain evidence="2">Foug A</strain>
    </source>
</reference>
<dbReference type="InParanoid" id="A0A0C2ZLX1"/>
<sequence>MATSFEVTPSMIVNNAYLWLEKYANKSETSQVVLVKIQSQLEAVGVTFEEEHWLDILDLGISRGWGTPSDLCEFIPPYT</sequence>
<proteinExistence type="predicted"/>
<name>A0A0C2ZLX1_9AGAM</name>
<dbReference type="HOGENOM" id="CLU_2607393_0_0_1"/>
<evidence type="ECO:0000313" key="2">
    <source>
        <dbReference type="Proteomes" id="UP000053989"/>
    </source>
</evidence>
<gene>
    <name evidence="1" type="ORF">SCLCIDRAFT_31770</name>
</gene>